<evidence type="ECO:0000256" key="8">
    <source>
        <dbReference type="SAM" id="Phobius"/>
    </source>
</evidence>
<dbReference type="InterPro" id="IPR001807">
    <property type="entry name" value="ClC"/>
</dbReference>
<dbReference type="GO" id="GO:0006813">
    <property type="term" value="P:potassium ion transport"/>
    <property type="evidence" value="ECO:0007669"/>
    <property type="project" value="InterPro"/>
</dbReference>
<name>A0A1Q9JJ86_9FIRM</name>
<feature type="transmembrane region" description="Helical" evidence="8">
    <location>
        <begin position="20"/>
        <end position="41"/>
    </location>
</feature>
<comment type="caution">
    <text evidence="10">The sequence shown here is derived from an EMBL/GenBank/DDBJ whole genome shotgun (WGS) entry which is preliminary data.</text>
</comment>
<keyword evidence="4 8" id="KW-1133">Transmembrane helix</keyword>
<evidence type="ECO:0000256" key="2">
    <source>
        <dbReference type="ARBA" id="ARBA00022448"/>
    </source>
</evidence>
<gene>
    <name evidence="10" type="ORF">BHK98_09430</name>
</gene>
<evidence type="ECO:0000256" key="6">
    <source>
        <dbReference type="ARBA" id="ARBA00023136"/>
    </source>
</evidence>
<dbReference type="Gene3D" id="3.30.70.1450">
    <property type="entry name" value="Regulator of K+ conductance, C-terminal domain"/>
    <property type="match status" value="1"/>
</dbReference>
<evidence type="ECO:0000256" key="4">
    <source>
        <dbReference type="ARBA" id="ARBA00022989"/>
    </source>
</evidence>
<feature type="transmembrane region" description="Helical" evidence="8">
    <location>
        <begin position="180"/>
        <end position="205"/>
    </location>
</feature>
<dbReference type="Pfam" id="PF02080">
    <property type="entry name" value="TrkA_C"/>
    <property type="match status" value="1"/>
</dbReference>
<feature type="transmembrane region" description="Helical" evidence="8">
    <location>
        <begin position="381"/>
        <end position="399"/>
    </location>
</feature>
<protein>
    <recommendedName>
        <fullName evidence="9">RCK C-terminal domain-containing protein</fullName>
    </recommendedName>
</protein>
<dbReference type="STRING" id="1261640.BHK98_09430"/>
<sequence>MKSKAEQAIERISEIRYPLILQGCCIGVLTGIVVSFFRRILIAAESLRDSVLREAAGGAAESAGMSGVPDMQPPGTAIMQHPRMAVLLLLVLAGCFLGTWLCVRLVPLCAGSGIPQVAGELRGRVFQPWWKVIPAKIIGGTLAIGAGLSLGREGPSIQLGAMVGKGFSSLIDRLATEEKLLMTCGAAAGLSCAFSAPLAGAVFALEGLHKNFSTDVLLGSMAASIASDFVAFYVFGLTPVFDLSIRQALPLSLYWTLAVLGVLLGFFGMIYGKCIAFTQDLYDLIPSKAGRLAVPFLLLIPLGLWYPLAMGGGYRLVTQVADEKFVLSALALLLVMKFCYSILSFSAGAPGGIFMPLLVIGGVAGGLYFTAVTQILDIPQYYIDNFVIYGMVGYFAGIVRSPVTGVILITEMVGDFTNFLALSVVALVAYITADLLGSVPIYQQLLERMLRGDPDCGMTDRLRRNKVLIESDVYISSVMDGRKLKEMKLPRGCLVVSVLRGPEELVPGGDTELKGGDRLTILCSQGRMDEADRVLKKLCRTERIR</sequence>
<dbReference type="EMBL" id="MJIE01000001">
    <property type="protein sequence ID" value="OLR56266.1"/>
    <property type="molecule type" value="Genomic_DNA"/>
</dbReference>
<comment type="subcellular location">
    <subcellularLocation>
        <location evidence="1">Membrane</location>
        <topology evidence="1">Multi-pass membrane protein</topology>
    </subcellularLocation>
</comment>
<reference evidence="10 11" key="1">
    <citation type="journal article" date="2016" name="Appl. Environ. Microbiol.">
        <title>Function and Phylogeny of Bacterial Butyryl Coenzyme A:Acetate Transferases and Their Diversity in the Proximal Colon of Swine.</title>
        <authorList>
            <person name="Trachsel J."/>
            <person name="Bayles D.O."/>
            <person name="Looft T."/>
            <person name="Levine U.Y."/>
            <person name="Allen H.K."/>
        </authorList>
    </citation>
    <scope>NUCLEOTIDE SEQUENCE [LARGE SCALE GENOMIC DNA]</scope>
    <source>
        <strain evidence="10 11">68-3-10</strain>
    </source>
</reference>
<evidence type="ECO:0000256" key="5">
    <source>
        <dbReference type="ARBA" id="ARBA00023065"/>
    </source>
</evidence>
<feature type="transmembrane region" description="Helical" evidence="8">
    <location>
        <begin position="217"/>
        <end position="241"/>
    </location>
</feature>
<dbReference type="SUPFAM" id="SSF116726">
    <property type="entry name" value="TrkA C-terminal domain-like"/>
    <property type="match status" value="1"/>
</dbReference>
<dbReference type="PANTHER" id="PTHR45711">
    <property type="entry name" value="CHLORIDE CHANNEL PROTEIN"/>
    <property type="match status" value="1"/>
</dbReference>
<evidence type="ECO:0000256" key="7">
    <source>
        <dbReference type="ARBA" id="ARBA00023214"/>
    </source>
</evidence>
<dbReference type="OrthoDB" id="9812438at2"/>
<feature type="transmembrane region" description="Helical" evidence="8">
    <location>
        <begin position="419"/>
        <end position="442"/>
    </location>
</feature>
<organism evidence="10 11">
    <name type="scientific">Hornefia porci</name>
    <dbReference type="NCBI Taxonomy" id="2652292"/>
    <lineage>
        <taxon>Bacteria</taxon>
        <taxon>Bacillati</taxon>
        <taxon>Bacillota</taxon>
        <taxon>Clostridia</taxon>
        <taxon>Peptostreptococcales</taxon>
        <taxon>Anaerovoracaceae</taxon>
        <taxon>Hornefia</taxon>
    </lineage>
</organism>
<dbReference type="PROSITE" id="PS51202">
    <property type="entry name" value="RCK_C"/>
    <property type="match status" value="1"/>
</dbReference>
<keyword evidence="7" id="KW-0868">Chloride</keyword>
<dbReference type="GO" id="GO:0005247">
    <property type="term" value="F:voltage-gated chloride channel activity"/>
    <property type="evidence" value="ECO:0007669"/>
    <property type="project" value="TreeGrafter"/>
</dbReference>
<evidence type="ECO:0000256" key="1">
    <source>
        <dbReference type="ARBA" id="ARBA00004141"/>
    </source>
</evidence>
<keyword evidence="5" id="KW-0406">Ion transport</keyword>
<dbReference type="AlphaFoldDB" id="A0A1Q9JJ86"/>
<dbReference type="GO" id="GO:0008324">
    <property type="term" value="F:monoatomic cation transmembrane transporter activity"/>
    <property type="evidence" value="ECO:0007669"/>
    <property type="project" value="InterPro"/>
</dbReference>
<dbReference type="Proteomes" id="UP000187404">
    <property type="component" value="Unassembled WGS sequence"/>
</dbReference>
<evidence type="ECO:0000256" key="3">
    <source>
        <dbReference type="ARBA" id="ARBA00022692"/>
    </source>
</evidence>
<dbReference type="InterPro" id="IPR036721">
    <property type="entry name" value="RCK_C_sf"/>
</dbReference>
<feature type="domain" description="RCK C-terminal" evidence="9">
    <location>
        <begin position="456"/>
        <end position="537"/>
    </location>
</feature>
<dbReference type="InterPro" id="IPR006037">
    <property type="entry name" value="RCK_C"/>
</dbReference>
<dbReference type="Gene3D" id="1.10.3080.10">
    <property type="entry name" value="Clc chloride channel"/>
    <property type="match status" value="1"/>
</dbReference>
<proteinExistence type="predicted"/>
<evidence type="ECO:0000313" key="11">
    <source>
        <dbReference type="Proteomes" id="UP000187404"/>
    </source>
</evidence>
<dbReference type="SUPFAM" id="SSF81340">
    <property type="entry name" value="Clc chloride channel"/>
    <property type="match status" value="1"/>
</dbReference>
<dbReference type="Pfam" id="PF00654">
    <property type="entry name" value="Voltage_CLC"/>
    <property type="match status" value="1"/>
</dbReference>
<dbReference type="PANTHER" id="PTHR45711:SF6">
    <property type="entry name" value="CHLORIDE CHANNEL PROTEIN"/>
    <property type="match status" value="1"/>
</dbReference>
<feature type="transmembrane region" description="Helical" evidence="8">
    <location>
        <begin position="292"/>
        <end position="313"/>
    </location>
</feature>
<dbReference type="InterPro" id="IPR014743">
    <property type="entry name" value="Cl-channel_core"/>
</dbReference>
<dbReference type="PRINTS" id="PR00762">
    <property type="entry name" value="CLCHANNEL"/>
</dbReference>
<dbReference type="GO" id="GO:0005886">
    <property type="term" value="C:plasma membrane"/>
    <property type="evidence" value="ECO:0007669"/>
    <property type="project" value="TreeGrafter"/>
</dbReference>
<feature type="transmembrane region" description="Helical" evidence="8">
    <location>
        <begin position="325"/>
        <end position="343"/>
    </location>
</feature>
<keyword evidence="6 8" id="KW-0472">Membrane</keyword>
<keyword evidence="2" id="KW-0813">Transport</keyword>
<feature type="transmembrane region" description="Helical" evidence="8">
    <location>
        <begin position="349"/>
        <end position="369"/>
    </location>
</feature>
<dbReference type="RefSeq" id="WP_075713721.1">
    <property type="nucleotide sequence ID" value="NZ_MJIE01000001.1"/>
</dbReference>
<feature type="transmembrane region" description="Helical" evidence="8">
    <location>
        <begin position="84"/>
        <end position="103"/>
    </location>
</feature>
<dbReference type="CDD" id="cd01031">
    <property type="entry name" value="EriC"/>
    <property type="match status" value="1"/>
</dbReference>
<keyword evidence="11" id="KW-1185">Reference proteome</keyword>
<accession>A0A1Q9JJ86</accession>
<evidence type="ECO:0000313" key="10">
    <source>
        <dbReference type="EMBL" id="OLR56266.1"/>
    </source>
</evidence>
<keyword evidence="3 8" id="KW-0812">Transmembrane</keyword>
<feature type="transmembrane region" description="Helical" evidence="8">
    <location>
        <begin position="253"/>
        <end position="272"/>
    </location>
</feature>
<evidence type="ECO:0000259" key="9">
    <source>
        <dbReference type="PROSITE" id="PS51202"/>
    </source>
</evidence>